<sequence>MIPVGALAGLGLACGILLIASAVLAGRPSLMARVEPYVRAADTPSRPTQLADGDASFSARLLRPLAQDSARVLDHLGSSTASVRHRLRTLGSPQAPEAFRVEQLLWAAGGLAIGLIAALVIGATRGGSPLALAAVAVVCAVAGALARDRALSRAVKQREVRIAAEFPTVAELLALAIGSGEAPSSALARVARSTHGDLAGELRLTLADVRAGATMSAALDGLARRSNLPAIARFADGVATAIERGSPLAEVLRAQAGDARDSAKRELMEAGGRKEIGMLVPSSAG</sequence>
<evidence type="ECO:0000313" key="9">
    <source>
        <dbReference type="Proteomes" id="UP000224915"/>
    </source>
</evidence>
<dbReference type="PANTHER" id="PTHR35007:SF2">
    <property type="entry name" value="PILUS ASSEMBLE PROTEIN"/>
    <property type="match status" value="1"/>
</dbReference>
<keyword evidence="9" id="KW-1185">Reference proteome</keyword>
<organism evidence="8 9">
    <name type="scientific">Serinibacter salmoneus</name>
    <dbReference type="NCBI Taxonomy" id="556530"/>
    <lineage>
        <taxon>Bacteria</taxon>
        <taxon>Bacillati</taxon>
        <taxon>Actinomycetota</taxon>
        <taxon>Actinomycetes</taxon>
        <taxon>Micrococcales</taxon>
        <taxon>Beutenbergiaceae</taxon>
        <taxon>Serinibacter</taxon>
    </lineage>
</organism>
<evidence type="ECO:0000256" key="3">
    <source>
        <dbReference type="ARBA" id="ARBA00022692"/>
    </source>
</evidence>
<dbReference type="AlphaFoldDB" id="A0A2A9CYJ4"/>
<evidence type="ECO:0000313" key="8">
    <source>
        <dbReference type="EMBL" id="PFG19206.1"/>
    </source>
</evidence>
<evidence type="ECO:0000256" key="1">
    <source>
        <dbReference type="ARBA" id="ARBA00004651"/>
    </source>
</evidence>
<comment type="subcellular location">
    <subcellularLocation>
        <location evidence="1">Cell membrane</location>
        <topology evidence="1">Multi-pass membrane protein</topology>
    </subcellularLocation>
</comment>
<gene>
    <name evidence="8" type="ORF">ATL40_0763</name>
</gene>
<comment type="caution">
    <text evidence="8">The sequence shown here is derived from an EMBL/GenBank/DDBJ whole genome shotgun (WGS) entry which is preliminary data.</text>
</comment>
<dbReference type="Pfam" id="PF00482">
    <property type="entry name" value="T2SSF"/>
    <property type="match status" value="1"/>
</dbReference>
<feature type="transmembrane region" description="Helical" evidence="6">
    <location>
        <begin position="129"/>
        <end position="146"/>
    </location>
</feature>
<dbReference type="OrthoDB" id="5185234at2"/>
<keyword evidence="4 6" id="KW-1133">Transmembrane helix</keyword>
<accession>A0A2A9CYJ4</accession>
<evidence type="ECO:0000256" key="4">
    <source>
        <dbReference type="ARBA" id="ARBA00022989"/>
    </source>
</evidence>
<protein>
    <submittedName>
        <fullName evidence="8">Tight adherence protein C</fullName>
    </submittedName>
</protein>
<feature type="transmembrane region" description="Helical" evidence="6">
    <location>
        <begin position="104"/>
        <end position="123"/>
    </location>
</feature>
<proteinExistence type="predicted"/>
<evidence type="ECO:0000256" key="2">
    <source>
        <dbReference type="ARBA" id="ARBA00022475"/>
    </source>
</evidence>
<evidence type="ECO:0000256" key="5">
    <source>
        <dbReference type="ARBA" id="ARBA00023136"/>
    </source>
</evidence>
<dbReference type="GO" id="GO:0005886">
    <property type="term" value="C:plasma membrane"/>
    <property type="evidence" value="ECO:0007669"/>
    <property type="project" value="UniProtKB-SubCell"/>
</dbReference>
<evidence type="ECO:0000259" key="7">
    <source>
        <dbReference type="Pfam" id="PF00482"/>
    </source>
</evidence>
<dbReference type="RefSeq" id="WP_098468361.1">
    <property type="nucleotide sequence ID" value="NZ_PDJD01000001.1"/>
</dbReference>
<keyword evidence="2" id="KW-1003">Cell membrane</keyword>
<dbReference type="Proteomes" id="UP000224915">
    <property type="component" value="Unassembled WGS sequence"/>
</dbReference>
<feature type="domain" description="Type II secretion system protein GspF" evidence="7">
    <location>
        <begin position="171"/>
        <end position="271"/>
    </location>
</feature>
<keyword evidence="3 6" id="KW-0812">Transmembrane</keyword>
<dbReference type="EMBL" id="PDJD01000001">
    <property type="protein sequence ID" value="PFG19206.1"/>
    <property type="molecule type" value="Genomic_DNA"/>
</dbReference>
<name>A0A2A9CYJ4_9MICO</name>
<keyword evidence="5 6" id="KW-0472">Membrane</keyword>
<reference evidence="8 9" key="1">
    <citation type="submission" date="2017-10" db="EMBL/GenBank/DDBJ databases">
        <title>Sequencing the genomes of 1000 actinobacteria strains.</title>
        <authorList>
            <person name="Klenk H.-P."/>
        </authorList>
    </citation>
    <scope>NUCLEOTIDE SEQUENCE [LARGE SCALE GENOMIC DNA]</scope>
    <source>
        <strain evidence="8 9">DSM 21801</strain>
    </source>
</reference>
<dbReference type="InterPro" id="IPR018076">
    <property type="entry name" value="T2SS_GspF_dom"/>
</dbReference>
<dbReference type="PANTHER" id="PTHR35007">
    <property type="entry name" value="INTEGRAL MEMBRANE PROTEIN-RELATED"/>
    <property type="match status" value="1"/>
</dbReference>
<evidence type="ECO:0000256" key="6">
    <source>
        <dbReference type="SAM" id="Phobius"/>
    </source>
</evidence>
<feature type="transmembrane region" description="Helical" evidence="6">
    <location>
        <begin position="6"/>
        <end position="25"/>
    </location>
</feature>